<dbReference type="EMBL" id="UZAL01041912">
    <property type="protein sequence ID" value="VDP79240.1"/>
    <property type="molecule type" value="Genomic_DNA"/>
</dbReference>
<protein>
    <submittedName>
        <fullName evidence="1">Uncharacterized protein</fullName>
    </submittedName>
</protein>
<evidence type="ECO:0000313" key="2">
    <source>
        <dbReference type="Proteomes" id="UP000269396"/>
    </source>
</evidence>
<keyword evidence="2" id="KW-1185">Reference proteome</keyword>
<proteinExistence type="predicted"/>
<accession>A0A183PXZ5</accession>
<reference evidence="1 2" key="1">
    <citation type="submission" date="2018-11" db="EMBL/GenBank/DDBJ databases">
        <authorList>
            <consortium name="Pathogen Informatics"/>
        </authorList>
    </citation>
    <scope>NUCLEOTIDE SEQUENCE [LARGE SCALE GENOMIC DNA]</scope>
    <source>
        <strain>Denwood</strain>
        <strain evidence="2">Zambia</strain>
    </source>
</reference>
<dbReference type="AlphaFoldDB" id="A0A183PXZ5"/>
<evidence type="ECO:0000313" key="1">
    <source>
        <dbReference type="EMBL" id="VDP79240.1"/>
    </source>
</evidence>
<organism evidence="1 2">
    <name type="scientific">Schistosoma mattheei</name>
    <dbReference type="NCBI Taxonomy" id="31246"/>
    <lineage>
        <taxon>Eukaryota</taxon>
        <taxon>Metazoa</taxon>
        <taxon>Spiralia</taxon>
        <taxon>Lophotrochozoa</taxon>
        <taxon>Platyhelminthes</taxon>
        <taxon>Trematoda</taxon>
        <taxon>Digenea</taxon>
        <taxon>Strigeidida</taxon>
        <taxon>Schistosomatoidea</taxon>
        <taxon>Schistosomatidae</taxon>
        <taxon>Schistosoma</taxon>
    </lineage>
</organism>
<sequence length="73" mass="9104">MWERTNNLPAEEEIRERRWKLIGHILRKSSNCIIRQALTWNSERKRKRGRPKNTLRREIEADMKRMNMNWKEL</sequence>
<dbReference type="Proteomes" id="UP000269396">
    <property type="component" value="Unassembled WGS sequence"/>
</dbReference>
<name>A0A183PXZ5_9TREM</name>
<gene>
    <name evidence="1" type="ORF">SMTD_LOCUS19229</name>
</gene>